<organism evidence="1 2">
    <name type="scientific">Rhizobium sophorae</name>
    <dbReference type="NCBI Taxonomy" id="1535242"/>
    <lineage>
        <taxon>Bacteria</taxon>
        <taxon>Pseudomonadati</taxon>
        <taxon>Pseudomonadota</taxon>
        <taxon>Alphaproteobacteria</taxon>
        <taxon>Hyphomicrobiales</taxon>
        <taxon>Rhizobiaceae</taxon>
        <taxon>Rhizobium/Agrobacterium group</taxon>
        <taxon>Rhizobium</taxon>
    </lineage>
</organism>
<feature type="non-terminal residue" evidence="1">
    <location>
        <position position="41"/>
    </location>
</feature>
<evidence type="ECO:0000313" key="1">
    <source>
        <dbReference type="EMBL" id="NNU35618.1"/>
    </source>
</evidence>
<protein>
    <submittedName>
        <fullName evidence="1">GTPase RsgA</fullName>
    </submittedName>
</protein>
<name>A0A7Y3S238_9HYPH</name>
<accession>A0A7Y3S238</accession>
<keyword evidence="2" id="KW-1185">Reference proteome</keyword>
<reference evidence="1 2" key="1">
    <citation type="submission" date="2020-02" db="EMBL/GenBank/DDBJ databases">
        <authorList>
            <person name="Sun Q."/>
        </authorList>
    </citation>
    <scope>NUCLEOTIDE SEQUENCE [LARGE SCALE GENOMIC DNA]</scope>
    <source>
        <strain evidence="1 2">CCBAU 03386</strain>
    </source>
</reference>
<comment type="caution">
    <text evidence="1">The sequence shown here is derived from an EMBL/GenBank/DDBJ whole genome shotgun (WGS) entry which is preliminary data.</text>
</comment>
<gene>
    <name evidence="1" type="ORF">G9X64_03720</name>
</gene>
<dbReference type="AlphaFoldDB" id="A0A7Y3S238"/>
<dbReference type="Proteomes" id="UP000519972">
    <property type="component" value="Unassembled WGS sequence"/>
</dbReference>
<dbReference type="EMBL" id="JABFCN010000003">
    <property type="protein sequence ID" value="NNU35618.1"/>
    <property type="molecule type" value="Genomic_DNA"/>
</dbReference>
<proteinExistence type="predicted"/>
<sequence length="41" mass="4563">MAALLKVEQDLISSQLSSPLERLGWSEFFADQVQPSEADLI</sequence>
<evidence type="ECO:0000313" key="2">
    <source>
        <dbReference type="Proteomes" id="UP000519972"/>
    </source>
</evidence>